<sequence>MSIEPFGFDRVFRFTSAEAEEKDNGKAAYEELAALEARMERMREEHAAELVRARSDGFEAGLEQARHERDTALLAATDALHAGLDDVTRRFDEVTGQVGREAASVALLAAEMLAGHAVALEPARAIDEALTRALDQVARGTRITVRVHPSLRAHLEQVVAARQASERRELSILVIDDPAVAPSDARIGWVEGGLGVDAAARREAVLAELAGLLEPAAAQVAESAPQAVEAAVSRDGEPAESPDQAGLGAAA</sequence>
<dbReference type="EMBL" id="JBHLTM010000070">
    <property type="protein sequence ID" value="MFC0686486.1"/>
    <property type="molecule type" value="Genomic_DNA"/>
</dbReference>
<organism evidence="3 4">
    <name type="scientific">Novosphingobium clariflavum</name>
    <dbReference type="NCBI Taxonomy" id="2029884"/>
    <lineage>
        <taxon>Bacteria</taxon>
        <taxon>Pseudomonadati</taxon>
        <taxon>Pseudomonadota</taxon>
        <taxon>Alphaproteobacteria</taxon>
        <taxon>Sphingomonadales</taxon>
        <taxon>Sphingomonadaceae</taxon>
        <taxon>Novosphingobium</taxon>
    </lineage>
</organism>
<dbReference type="RefSeq" id="WP_267222537.1">
    <property type="nucleotide sequence ID" value="NZ_JAPCWC010000016.1"/>
</dbReference>
<evidence type="ECO:0000313" key="3">
    <source>
        <dbReference type="EMBL" id="MFC0686486.1"/>
    </source>
</evidence>
<proteinExistence type="predicted"/>
<name>A0ABV6SB59_9SPHN</name>
<evidence type="ECO:0000256" key="2">
    <source>
        <dbReference type="SAM" id="MobiDB-lite"/>
    </source>
</evidence>
<keyword evidence="1" id="KW-0175">Coiled coil</keyword>
<evidence type="ECO:0000313" key="4">
    <source>
        <dbReference type="Proteomes" id="UP001589858"/>
    </source>
</evidence>
<evidence type="ECO:0000256" key="1">
    <source>
        <dbReference type="SAM" id="Coils"/>
    </source>
</evidence>
<accession>A0ABV6SB59</accession>
<feature type="coiled-coil region" evidence="1">
    <location>
        <begin position="25"/>
        <end position="52"/>
    </location>
</feature>
<protein>
    <submittedName>
        <fullName evidence="3">FliH/SctL family protein</fullName>
    </submittedName>
</protein>
<dbReference type="Proteomes" id="UP001589858">
    <property type="component" value="Unassembled WGS sequence"/>
</dbReference>
<gene>
    <name evidence="3" type="ORF">ACFFF8_18025</name>
</gene>
<reference evidence="3 4" key="1">
    <citation type="submission" date="2024-09" db="EMBL/GenBank/DDBJ databases">
        <authorList>
            <person name="Sun Q."/>
            <person name="Mori K."/>
        </authorList>
    </citation>
    <scope>NUCLEOTIDE SEQUENCE [LARGE SCALE GENOMIC DNA]</scope>
    <source>
        <strain evidence="3 4">CICC 11035S</strain>
    </source>
</reference>
<feature type="region of interest" description="Disordered" evidence="2">
    <location>
        <begin position="228"/>
        <end position="251"/>
    </location>
</feature>
<keyword evidence="4" id="KW-1185">Reference proteome</keyword>
<comment type="caution">
    <text evidence="3">The sequence shown here is derived from an EMBL/GenBank/DDBJ whole genome shotgun (WGS) entry which is preliminary data.</text>
</comment>